<dbReference type="Gene3D" id="3.30.70.330">
    <property type="match status" value="1"/>
</dbReference>
<dbReference type="GO" id="GO:1900871">
    <property type="term" value="P:chloroplast mRNA modification"/>
    <property type="evidence" value="ECO:0007669"/>
    <property type="project" value="TreeGrafter"/>
</dbReference>
<protein>
    <recommendedName>
        <fullName evidence="3">RRM domain-containing protein</fullName>
    </recommendedName>
</protein>
<keyword evidence="5" id="KW-1185">Reference proteome</keyword>
<evidence type="ECO:0000256" key="1">
    <source>
        <dbReference type="ARBA" id="ARBA00022884"/>
    </source>
</evidence>
<dbReference type="SUPFAM" id="SSF54928">
    <property type="entry name" value="RNA-binding domain, RBD"/>
    <property type="match status" value="1"/>
</dbReference>
<dbReference type="Pfam" id="PF00076">
    <property type="entry name" value="RRM_1"/>
    <property type="match status" value="1"/>
</dbReference>
<evidence type="ECO:0000256" key="2">
    <source>
        <dbReference type="PROSITE-ProRule" id="PRU00176"/>
    </source>
</evidence>
<feature type="domain" description="RRM" evidence="3">
    <location>
        <begin position="90"/>
        <end position="177"/>
    </location>
</feature>
<dbReference type="PROSITE" id="PS50102">
    <property type="entry name" value="RRM"/>
    <property type="match status" value="1"/>
</dbReference>
<evidence type="ECO:0000259" key="3">
    <source>
        <dbReference type="PROSITE" id="PS50102"/>
    </source>
</evidence>
<gene>
    <name evidence="4" type="ORF">HU200_063223</name>
</gene>
<proteinExistence type="predicted"/>
<dbReference type="AlphaFoldDB" id="A0A835DZA2"/>
<dbReference type="InterPro" id="IPR000504">
    <property type="entry name" value="RRM_dom"/>
</dbReference>
<comment type="caution">
    <text evidence="4">The sequence shown here is derived from an EMBL/GenBank/DDBJ whole genome shotgun (WGS) entry which is preliminary data.</text>
</comment>
<keyword evidence="1 2" id="KW-0694">RNA-binding</keyword>
<accession>A0A835DZA2</accession>
<dbReference type="InterPro" id="IPR012677">
    <property type="entry name" value="Nucleotide-bd_a/b_plait_sf"/>
</dbReference>
<reference evidence="4" key="1">
    <citation type="submission" date="2020-07" db="EMBL/GenBank/DDBJ databases">
        <title>Genome sequence and genetic diversity analysis of an under-domesticated orphan crop, white fonio (Digitaria exilis).</title>
        <authorList>
            <person name="Bennetzen J.L."/>
            <person name="Chen S."/>
            <person name="Ma X."/>
            <person name="Wang X."/>
            <person name="Yssel A.E.J."/>
            <person name="Chaluvadi S.R."/>
            <person name="Johnson M."/>
            <person name="Gangashetty P."/>
            <person name="Hamidou F."/>
            <person name="Sanogo M.D."/>
            <person name="Zwaenepoel A."/>
            <person name="Wallace J."/>
            <person name="Van De Peer Y."/>
            <person name="Van Deynze A."/>
        </authorList>
    </citation>
    <scope>NUCLEOTIDE SEQUENCE</scope>
    <source>
        <tissue evidence="4">Leaves</tissue>
    </source>
</reference>
<dbReference type="PANTHER" id="PTHR48029">
    <property type="entry name" value="NUCLEOLAR PROTEIN 8"/>
    <property type="match status" value="1"/>
</dbReference>
<dbReference type="Proteomes" id="UP000636709">
    <property type="component" value="Unassembled WGS sequence"/>
</dbReference>
<dbReference type="GO" id="GO:0003723">
    <property type="term" value="F:RNA binding"/>
    <property type="evidence" value="ECO:0007669"/>
    <property type="project" value="UniProtKB-UniRule"/>
</dbReference>
<sequence>MASAPSAFAPAVAASRSFTFSATAYASPLPTLHPAAASSGVRNQQRPSTATFCLQPPSGHGAATRLYIHGRHHISAHMSTGFRNPISTNLKAFVDLFPSPFLNLGLSFRTTQENLRSAFEKFGQVTEVHLVMDRVAKRPRGFAFVSYAGEEEAKNAIEGMHGKYLDGRVIFVEAAKRRPL</sequence>
<dbReference type="EMBL" id="JACEFO010002676">
    <property type="protein sequence ID" value="KAF8651710.1"/>
    <property type="molecule type" value="Genomic_DNA"/>
</dbReference>
<dbReference type="PANTHER" id="PTHR48029:SF1">
    <property type="entry name" value="NUCLEOLAR PROTEIN 8"/>
    <property type="match status" value="1"/>
</dbReference>
<dbReference type="InterPro" id="IPR035979">
    <property type="entry name" value="RBD_domain_sf"/>
</dbReference>
<dbReference type="GO" id="GO:0016554">
    <property type="term" value="P:cytidine to uridine editing"/>
    <property type="evidence" value="ECO:0007669"/>
    <property type="project" value="TreeGrafter"/>
</dbReference>
<dbReference type="GO" id="GO:0009507">
    <property type="term" value="C:chloroplast"/>
    <property type="evidence" value="ECO:0007669"/>
    <property type="project" value="TreeGrafter"/>
</dbReference>
<organism evidence="4 5">
    <name type="scientific">Digitaria exilis</name>
    <dbReference type="NCBI Taxonomy" id="1010633"/>
    <lineage>
        <taxon>Eukaryota</taxon>
        <taxon>Viridiplantae</taxon>
        <taxon>Streptophyta</taxon>
        <taxon>Embryophyta</taxon>
        <taxon>Tracheophyta</taxon>
        <taxon>Spermatophyta</taxon>
        <taxon>Magnoliopsida</taxon>
        <taxon>Liliopsida</taxon>
        <taxon>Poales</taxon>
        <taxon>Poaceae</taxon>
        <taxon>PACMAD clade</taxon>
        <taxon>Panicoideae</taxon>
        <taxon>Panicodae</taxon>
        <taxon>Paniceae</taxon>
        <taxon>Anthephorinae</taxon>
        <taxon>Digitaria</taxon>
    </lineage>
</organism>
<dbReference type="SMART" id="SM00360">
    <property type="entry name" value="RRM"/>
    <property type="match status" value="1"/>
</dbReference>
<evidence type="ECO:0000313" key="5">
    <source>
        <dbReference type="Proteomes" id="UP000636709"/>
    </source>
</evidence>
<dbReference type="OrthoDB" id="439808at2759"/>
<name>A0A835DZA2_9POAL</name>
<evidence type="ECO:0000313" key="4">
    <source>
        <dbReference type="EMBL" id="KAF8651710.1"/>
    </source>
</evidence>